<proteinExistence type="inferred from homology"/>
<dbReference type="InterPro" id="IPR036689">
    <property type="entry name" value="ESAT-6-like_sf"/>
</dbReference>
<organism evidence="2 3">
    <name type="scientific">Nocardia stercoris</name>
    <dbReference type="NCBI Taxonomy" id="2483361"/>
    <lineage>
        <taxon>Bacteria</taxon>
        <taxon>Bacillati</taxon>
        <taxon>Actinomycetota</taxon>
        <taxon>Actinomycetes</taxon>
        <taxon>Mycobacteriales</taxon>
        <taxon>Nocardiaceae</taxon>
        <taxon>Nocardia</taxon>
    </lineage>
</organism>
<dbReference type="AlphaFoldDB" id="A0A3M2L368"/>
<reference evidence="2 3" key="1">
    <citation type="submission" date="2018-10" db="EMBL/GenBank/DDBJ databases">
        <title>Isolation from cow dung.</title>
        <authorList>
            <person name="Ling L."/>
        </authorList>
    </citation>
    <scope>NUCLEOTIDE SEQUENCE [LARGE SCALE GENOMIC DNA]</scope>
    <source>
        <strain evidence="2 3">NEAU-LL90</strain>
    </source>
</reference>
<dbReference type="RefSeq" id="WP_122188966.1">
    <property type="nucleotide sequence ID" value="NZ_RFFH01000006.1"/>
</dbReference>
<protein>
    <recommendedName>
        <fullName evidence="1">ESAT-6-like protein</fullName>
    </recommendedName>
</protein>
<sequence length="108" mass="11894">MAAANMKYSQEQLDQKVQDFTDLHDILNKAITELRTETDAIPSKWGGTAANAFITLMDSFTDKFKSMNDTLMQTADSLKTAGKTFQAQDETNKAQVSQLMGSLDLPGL</sequence>
<dbReference type="Proteomes" id="UP000279275">
    <property type="component" value="Unassembled WGS sequence"/>
</dbReference>
<dbReference type="Gene3D" id="1.10.287.1060">
    <property type="entry name" value="ESAT-6-like"/>
    <property type="match status" value="1"/>
</dbReference>
<dbReference type="SUPFAM" id="SSF140453">
    <property type="entry name" value="EsxAB dimer-like"/>
    <property type="match status" value="1"/>
</dbReference>
<evidence type="ECO:0000256" key="1">
    <source>
        <dbReference type="RuleBase" id="RU362001"/>
    </source>
</evidence>
<dbReference type="Pfam" id="PF06013">
    <property type="entry name" value="WXG100"/>
    <property type="match status" value="1"/>
</dbReference>
<name>A0A3M2L368_9NOCA</name>
<keyword evidence="3" id="KW-1185">Reference proteome</keyword>
<evidence type="ECO:0000313" key="3">
    <source>
        <dbReference type="Proteomes" id="UP000279275"/>
    </source>
</evidence>
<accession>A0A3M2L368</accession>
<dbReference type="InterPro" id="IPR010310">
    <property type="entry name" value="T7SS_ESAT-6-like"/>
</dbReference>
<dbReference type="NCBIfam" id="TIGR03930">
    <property type="entry name" value="WXG100_ESAT6"/>
    <property type="match status" value="1"/>
</dbReference>
<dbReference type="OrthoDB" id="4554345at2"/>
<gene>
    <name evidence="2" type="ORF">EBN03_16800</name>
</gene>
<comment type="similarity">
    <text evidence="1">Belongs to the WXG100 family.</text>
</comment>
<dbReference type="EMBL" id="RFFH01000006">
    <property type="protein sequence ID" value="RMI31834.1"/>
    <property type="molecule type" value="Genomic_DNA"/>
</dbReference>
<evidence type="ECO:0000313" key="2">
    <source>
        <dbReference type="EMBL" id="RMI31834.1"/>
    </source>
</evidence>
<comment type="caution">
    <text evidence="2">The sequence shown here is derived from an EMBL/GenBank/DDBJ whole genome shotgun (WGS) entry which is preliminary data.</text>
</comment>